<dbReference type="InterPro" id="IPR027246">
    <property type="entry name" value="Porin_Euk/Tom40"/>
</dbReference>
<dbReference type="EMBL" id="CM001880">
    <property type="protein sequence ID" value="EOX98476.1"/>
    <property type="molecule type" value="Genomic_DNA"/>
</dbReference>
<evidence type="ECO:0000256" key="2">
    <source>
        <dbReference type="SAM" id="MobiDB-lite"/>
    </source>
</evidence>
<dbReference type="STRING" id="3641.A0A061E2A2"/>
<proteinExistence type="inferred from homology"/>
<comment type="similarity">
    <text evidence="1">Belongs to the eukaryotic mitochondrial porin (TC 1.B.8.1) family.</text>
</comment>
<dbReference type="Proteomes" id="UP000026915">
    <property type="component" value="Chromosome 2"/>
</dbReference>
<protein>
    <submittedName>
        <fullName evidence="3">Porin/voltage-dependent anion-selective channel protein, putative</fullName>
    </submittedName>
</protein>
<dbReference type="InParanoid" id="A0A061E2A2"/>
<dbReference type="HOGENOM" id="CLU_069937_0_0_1"/>
<evidence type="ECO:0000313" key="4">
    <source>
        <dbReference type="Proteomes" id="UP000026915"/>
    </source>
</evidence>
<dbReference type="InterPro" id="IPR023614">
    <property type="entry name" value="Porin_dom_sf"/>
</dbReference>
<dbReference type="PANTHER" id="PTHR11743:SF59">
    <property type="entry name" value="MITOCHONDRIAL OUTER MEMBRANE PROTEIN PORIN 2-LIKE ISOFORM X1"/>
    <property type="match status" value="1"/>
</dbReference>
<dbReference type="CDD" id="cd07306">
    <property type="entry name" value="Porin3_VDAC"/>
    <property type="match status" value="1"/>
</dbReference>
<dbReference type="AlphaFoldDB" id="A0A061E2A2"/>
<dbReference type="Pfam" id="PF01459">
    <property type="entry name" value="Porin_3"/>
    <property type="match status" value="1"/>
</dbReference>
<sequence length="355" mass="38869">MGKSQQRKKKRKNTSKRQKQEPGPRPFSDYGKIANGLLTKGYSQDQRLSISTRSSNGVIFTSTAARPGRRSSPTTQIAASYKYGNASIDVNIDAKPSFSTTLTLGGKVLPSTYAKASLKFPDYNFSKLNLKFQHFFRNAALYISVGLNQSPVFSTTLTLGGKVLPSTYTKASLKFPDYNFSKLNLKFQHFFRNAALYISVDLNQSPVVMLSASIGTASIAFGMEAKYKAASHSFTQCDAGISVTKPSCDASIILAERGDLLRLAYVHHFGHLRKISAVAEVTRRLSKNKNTFAVGGSCIVDHLTTVKAKLNNQGKLQALLRHMINPNSWLTISGEFDTKALDKKPGIGLALALRL</sequence>
<dbReference type="OMA" id="METEYKT"/>
<dbReference type="Gene3D" id="2.40.160.10">
    <property type="entry name" value="Porin"/>
    <property type="match status" value="1"/>
</dbReference>
<name>A0A061E2A2_THECC</name>
<reference evidence="3 4" key="1">
    <citation type="journal article" date="2013" name="Genome Biol.">
        <title>The genome sequence of the most widely cultivated cacao type and its use to identify candidate genes regulating pod color.</title>
        <authorList>
            <person name="Motamayor J.C."/>
            <person name="Mockaitis K."/>
            <person name="Schmutz J."/>
            <person name="Haiminen N."/>
            <person name="Iii D.L."/>
            <person name="Cornejo O."/>
            <person name="Findley S.D."/>
            <person name="Zheng P."/>
            <person name="Utro F."/>
            <person name="Royaert S."/>
            <person name="Saski C."/>
            <person name="Jenkins J."/>
            <person name="Podicheti R."/>
            <person name="Zhao M."/>
            <person name="Scheffler B.E."/>
            <person name="Stack J.C."/>
            <person name="Feltus F.A."/>
            <person name="Mustiga G.M."/>
            <person name="Amores F."/>
            <person name="Phillips W."/>
            <person name="Marelli J.P."/>
            <person name="May G.D."/>
            <person name="Shapiro H."/>
            <person name="Ma J."/>
            <person name="Bustamante C.D."/>
            <person name="Schnell R.J."/>
            <person name="Main D."/>
            <person name="Gilbert D."/>
            <person name="Parida L."/>
            <person name="Kuhn D.N."/>
        </authorList>
    </citation>
    <scope>NUCLEOTIDE SEQUENCE [LARGE SCALE GENOMIC DNA]</scope>
    <source>
        <strain evidence="4">cv. Matina 1-6</strain>
    </source>
</reference>
<keyword evidence="4" id="KW-1185">Reference proteome</keyword>
<feature type="compositionally biased region" description="Basic residues" evidence="2">
    <location>
        <begin position="1"/>
        <end position="17"/>
    </location>
</feature>
<dbReference type="PANTHER" id="PTHR11743">
    <property type="entry name" value="VOLTAGE-DEPENDENT ANION-SELECTIVE CHANNEL"/>
    <property type="match status" value="1"/>
</dbReference>
<accession>A0A061E2A2</accession>
<dbReference type="GO" id="GO:0008308">
    <property type="term" value="F:voltage-gated monoatomic anion channel activity"/>
    <property type="evidence" value="ECO:0000318"/>
    <property type="project" value="GO_Central"/>
</dbReference>
<evidence type="ECO:0000313" key="3">
    <source>
        <dbReference type="EMBL" id="EOX98476.1"/>
    </source>
</evidence>
<dbReference type="Gramene" id="EOX98476">
    <property type="protein sequence ID" value="EOX98476"/>
    <property type="gene ID" value="TCM_007229"/>
</dbReference>
<feature type="region of interest" description="Disordered" evidence="2">
    <location>
        <begin position="1"/>
        <end position="30"/>
    </location>
</feature>
<evidence type="ECO:0000256" key="1">
    <source>
        <dbReference type="ARBA" id="ARBA00009624"/>
    </source>
</evidence>
<dbReference type="GO" id="GO:0005741">
    <property type="term" value="C:mitochondrial outer membrane"/>
    <property type="evidence" value="ECO:0000318"/>
    <property type="project" value="GO_Central"/>
</dbReference>
<dbReference type="InterPro" id="IPR001925">
    <property type="entry name" value="Porin_Euk"/>
</dbReference>
<organism evidence="3 4">
    <name type="scientific">Theobroma cacao</name>
    <name type="common">Cacao</name>
    <name type="synonym">Cocoa</name>
    <dbReference type="NCBI Taxonomy" id="3641"/>
    <lineage>
        <taxon>Eukaryota</taxon>
        <taxon>Viridiplantae</taxon>
        <taxon>Streptophyta</taxon>
        <taxon>Embryophyta</taxon>
        <taxon>Tracheophyta</taxon>
        <taxon>Spermatophyta</taxon>
        <taxon>Magnoliopsida</taxon>
        <taxon>eudicotyledons</taxon>
        <taxon>Gunneridae</taxon>
        <taxon>Pentapetalae</taxon>
        <taxon>rosids</taxon>
        <taxon>malvids</taxon>
        <taxon>Malvales</taxon>
        <taxon>Malvaceae</taxon>
        <taxon>Byttnerioideae</taxon>
        <taxon>Theobroma</taxon>
    </lineage>
</organism>
<dbReference type="eggNOG" id="KOG3126">
    <property type="taxonomic scope" value="Eukaryota"/>
</dbReference>
<gene>
    <name evidence="3" type="ORF">TCM_007229</name>
</gene>